<dbReference type="EMBL" id="JADFTS010000006">
    <property type="protein sequence ID" value="KAF9599803.1"/>
    <property type="molecule type" value="Genomic_DNA"/>
</dbReference>
<feature type="chain" id="PRO_5032944957" description="Kinesin light chain" evidence="1">
    <location>
        <begin position="20"/>
        <end position="443"/>
    </location>
</feature>
<dbReference type="Proteomes" id="UP000631114">
    <property type="component" value="Unassembled WGS sequence"/>
</dbReference>
<reference evidence="2 3" key="1">
    <citation type="submission" date="2020-10" db="EMBL/GenBank/DDBJ databases">
        <title>The Coptis chinensis genome and diversification of protoberbering-type alkaloids.</title>
        <authorList>
            <person name="Wang B."/>
            <person name="Shu S."/>
            <person name="Song C."/>
            <person name="Liu Y."/>
        </authorList>
    </citation>
    <scope>NUCLEOTIDE SEQUENCE [LARGE SCALE GENOMIC DNA]</scope>
    <source>
        <strain evidence="2">HL-2020</strain>
        <tissue evidence="2">Leaf</tissue>
    </source>
</reference>
<evidence type="ECO:0000313" key="3">
    <source>
        <dbReference type="Proteomes" id="UP000631114"/>
    </source>
</evidence>
<name>A0A835HMV4_9MAGN</name>
<evidence type="ECO:0000313" key="2">
    <source>
        <dbReference type="EMBL" id="KAF9599803.1"/>
    </source>
</evidence>
<dbReference type="InterPro" id="IPR011990">
    <property type="entry name" value="TPR-like_helical_dom_sf"/>
</dbReference>
<dbReference type="OrthoDB" id="1658288at2759"/>
<dbReference type="PANTHER" id="PTHR47689:SF2">
    <property type="entry name" value="TETRATRICOPEPTIDE REPEAT (TPR)-LIKE SUPERFAMILY PROTEIN"/>
    <property type="match status" value="1"/>
</dbReference>
<protein>
    <recommendedName>
        <fullName evidence="4">Kinesin light chain</fullName>
    </recommendedName>
</protein>
<dbReference type="SUPFAM" id="SSF48452">
    <property type="entry name" value="TPR-like"/>
    <property type="match status" value="1"/>
</dbReference>
<organism evidence="2 3">
    <name type="scientific">Coptis chinensis</name>
    <dbReference type="NCBI Taxonomy" id="261450"/>
    <lineage>
        <taxon>Eukaryota</taxon>
        <taxon>Viridiplantae</taxon>
        <taxon>Streptophyta</taxon>
        <taxon>Embryophyta</taxon>
        <taxon>Tracheophyta</taxon>
        <taxon>Spermatophyta</taxon>
        <taxon>Magnoliopsida</taxon>
        <taxon>Ranunculales</taxon>
        <taxon>Ranunculaceae</taxon>
        <taxon>Coptidoideae</taxon>
        <taxon>Coptis</taxon>
    </lineage>
</organism>
<keyword evidence="3" id="KW-1185">Reference proteome</keyword>
<evidence type="ECO:0008006" key="4">
    <source>
        <dbReference type="Google" id="ProtNLM"/>
    </source>
</evidence>
<proteinExistence type="predicted"/>
<accession>A0A835HMV4</accession>
<evidence type="ECO:0000256" key="1">
    <source>
        <dbReference type="SAM" id="SignalP"/>
    </source>
</evidence>
<keyword evidence="1" id="KW-0732">Signal</keyword>
<gene>
    <name evidence="2" type="ORF">IFM89_001749</name>
</gene>
<feature type="signal peptide" evidence="1">
    <location>
        <begin position="1"/>
        <end position="19"/>
    </location>
</feature>
<dbReference type="PANTHER" id="PTHR47689">
    <property type="entry name" value="TETRATRICOPEPTIDE REPEAT (TPR)-LIKE SUPERFAMILY PROTEIN"/>
    <property type="match status" value="1"/>
</dbReference>
<dbReference type="Pfam" id="PF13374">
    <property type="entry name" value="TPR_10"/>
    <property type="match status" value="1"/>
</dbReference>
<comment type="caution">
    <text evidence="2">The sequence shown here is derived from an EMBL/GenBank/DDBJ whole genome shotgun (WGS) entry which is preliminary data.</text>
</comment>
<dbReference type="Gene3D" id="1.25.40.10">
    <property type="entry name" value="Tetratricopeptide repeat domain"/>
    <property type="match status" value="1"/>
</dbReference>
<sequence>MGLGLSLLLRVMFYRQAIGFFSRIGLSAPTTVARACRRTTCTRSLSSQCGSEFSTWNIKPKDIALWILLYGQAAIFAGVSGNVAFAEDVPIESNSKNDTEDAGLRRIEDGSVISNIHTINWRVFTDNGRNLSRQGKLGEAEKYFLLALEEAKEGKENDSETLIRNSIGILEEGGQVESFTCLRRLRYLSRILLKSNRLTEAENVQRRILHIMELSKGRKSLETVIAAEHLALTLQSNGNLKEAKEFLQHCLDVRKSLLPENHIQIGANMLHMARLAMLHSNQLMKADVSEASSQLDKAKDLLDNSIRIAQRFLDGPTKKGGDLKEERASLIILLQSYITLGILEESRQILQEPSEERPSTAKAEQAFHQCITAFKEVAQSGSSRSICHAHDVKSEYLSCLKHLTTLISESKDDQKGKSRGDTLKELKDEIKCVEAEVYGNKKH</sequence>
<dbReference type="AlphaFoldDB" id="A0A835HMV4"/>